<accession>A0A660L0X9</accession>
<gene>
    <name evidence="3" type="primary">coaBC</name>
    <name evidence="7" type="ORF">C8N24_5539</name>
</gene>
<keyword evidence="3" id="KW-0460">Magnesium</keyword>
<dbReference type="InterPro" id="IPR005252">
    <property type="entry name" value="CoaBC"/>
</dbReference>
<keyword evidence="3" id="KW-0511">Multifunctional enzyme</keyword>
<evidence type="ECO:0000313" key="8">
    <source>
        <dbReference type="Proteomes" id="UP000278962"/>
    </source>
</evidence>
<dbReference type="EMBL" id="RBIL01000002">
    <property type="protein sequence ID" value="RKQ87516.1"/>
    <property type="molecule type" value="Genomic_DNA"/>
</dbReference>
<keyword evidence="3 4" id="KW-0436">Ligase</keyword>
<comment type="function">
    <text evidence="3">Catalyzes two sequential steps in the biosynthesis of coenzyme A. In the first step cysteine is conjugated to 4'-phosphopantothenate to form 4-phosphopantothenoylcysteine. In the second step the latter compound is decarboxylated to form 4'-phosphopantotheine.</text>
</comment>
<comment type="cofactor">
    <cofactor evidence="3">
        <name>Mg(2+)</name>
        <dbReference type="ChEBI" id="CHEBI:18420"/>
    </cofactor>
</comment>
<protein>
    <recommendedName>
        <fullName evidence="3">Coenzyme A biosynthesis bifunctional protein CoaBC</fullName>
    </recommendedName>
    <alternativeName>
        <fullName evidence="3">DNA/pantothenate metabolism flavoprotein</fullName>
    </alternativeName>
    <alternativeName>
        <fullName evidence="3">Phosphopantothenoylcysteine synthetase/decarboxylase</fullName>
        <shortName evidence="3">PPCS-PPCDC</shortName>
    </alternativeName>
    <domain>
        <recommendedName>
            <fullName evidence="3">Phosphopantothenoylcysteine decarboxylase</fullName>
            <shortName evidence="3">PPC decarboxylase</shortName>
            <shortName evidence="3">PPC-DC</shortName>
            <ecNumber evidence="3">4.1.1.36</ecNumber>
        </recommendedName>
        <alternativeName>
            <fullName evidence="3">CoaC</fullName>
        </alternativeName>
    </domain>
    <domain>
        <recommendedName>
            <fullName evidence="3">Phosphopantothenate--cysteine ligase</fullName>
            <ecNumber evidence="3">6.3.2.5</ecNumber>
        </recommendedName>
        <alternativeName>
            <fullName evidence="3">CoaB</fullName>
        </alternativeName>
        <alternativeName>
            <fullName evidence="3">Phosphopantothenoylcysteine synthetase</fullName>
            <shortName evidence="3">PPC synthetase</shortName>
            <shortName evidence="3">PPC-S</shortName>
        </alternativeName>
    </domain>
</protein>
<dbReference type="Gene3D" id="3.40.50.1950">
    <property type="entry name" value="Flavin prenyltransferase-like"/>
    <property type="match status" value="1"/>
</dbReference>
<dbReference type="PANTHER" id="PTHR14359">
    <property type="entry name" value="HOMO-OLIGOMERIC FLAVIN CONTAINING CYS DECARBOXYLASE FAMILY"/>
    <property type="match status" value="1"/>
</dbReference>
<dbReference type="HAMAP" id="MF_02225">
    <property type="entry name" value="CoaBC"/>
    <property type="match status" value="1"/>
</dbReference>
<dbReference type="NCBIfam" id="TIGR00521">
    <property type="entry name" value="coaBC_dfp"/>
    <property type="match status" value="1"/>
</dbReference>
<dbReference type="GO" id="GO:0004632">
    <property type="term" value="F:phosphopantothenate--cysteine ligase activity"/>
    <property type="evidence" value="ECO:0007669"/>
    <property type="project" value="UniProtKB-UniRule"/>
</dbReference>
<reference evidence="7 8" key="1">
    <citation type="submission" date="2018-10" db="EMBL/GenBank/DDBJ databases">
        <title>Genomic Encyclopedia of Archaeal and Bacterial Type Strains, Phase II (KMG-II): from individual species to whole genera.</title>
        <authorList>
            <person name="Goeker M."/>
        </authorList>
    </citation>
    <scope>NUCLEOTIDE SEQUENCE [LARGE SCALE GENOMIC DNA]</scope>
    <source>
        <strain evidence="7 8">DSM 14954</strain>
    </source>
</reference>
<keyword evidence="3" id="KW-0479">Metal-binding</keyword>
<dbReference type="InterPro" id="IPR035929">
    <property type="entry name" value="CoaB-like_sf"/>
</dbReference>
<feature type="binding site" evidence="3">
    <location>
        <position position="354"/>
    </location>
    <ligand>
        <name>CTP</name>
        <dbReference type="ChEBI" id="CHEBI:37563"/>
    </ligand>
</feature>
<dbReference type="UniPathway" id="UPA00241">
    <property type="reaction ID" value="UER00353"/>
</dbReference>
<comment type="caution">
    <text evidence="3">Lacks conserved residue(s) required for the propagation of feature annotation.</text>
</comment>
<dbReference type="GO" id="GO:0010181">
    <property type="term" value="F:FMN binding"/>
    <property type="evidence" value="ECO:0007669"/>
    <property type="project" value="UniProtKB-UniRule"/>
</dbReference>
<evidence type="ECO:0000256" key="1">
    <source>
        <dbReference type="ARBA" id="ARBA00022793"/>
    </source>
</evidence>
<organism evidence="7 8">
    <name type="scientific">Solirubrobacter pauli</name>
    <dbReference type="NCBI Taxonomy" id="166793"/>
    <lineage>
        <taxon>Bacteria</taxon>
        <taxon>Bacillati</taxon>
        <taxon>Actinomycetota</taxon>
        <taxon>Thermoleophilia</taxon>
        <taxon>Solirubrobacterales</taxon>
        <taxon>Solirubrobacteraceae</taxon>
        <taxon>Solirubrobacter</taxon>
    </lineage>
</organism>
<dbReference type="Proteomes" id="UP000278962">
    <property type="component" value="Unassembled WGS sequence"/>
</dbReference>
<feature type="domain" description="DNA/pantothenate metabolism flavoprotein C-terminal" evidence="6">
    <location>
        <begin position="195"/>
        <end position="406"/>
    </location>
</feature>
<dbReference type="SUPFAM" id="SSF102645">
    <property type="entry name" value="CoaB-like"/>
    <property type="match status" value="1"/>
</dbReference>
<feature type="binding site" evidence="3">
    <location>
        <position position="288"/>
    </location>
    <ligand>
        <name>CTP</name>
        <dbReference type="ChEBI" id="CHEBI:37563"/>
    </ligand>
</feature>
<dbReference type="SUPFAM" id="SSF52507">
    <property type="entry name" value="Homo-oligomeric flavin-containing Cys decarboxylases, HFCD"/>
    <property type="match status" value="1"/>
</dbReference>
<dbReference type="GO" id="GO:0046872">
    <property type="term" value="F:metal ion binding"/>
    <property type="evidence" value="ECO:0007669"/>
    <property type="project" value="UniProtKB-KW"/>
</dbReference>
<sequence length="417" mass="43335">MPRILLGVCGGIAAYKALEFTRLALKAGHSVRVVQTEAATRFVGPASFAGITGAPVLITEWEPDPLRGVFPGDPLPEHAPLSHLALVERADAYLIAPATAETLAKLANGLADNLLTAAALACKRPLIVAPAMNNAMYEHPATQANLATLRARGVTVLEPGVGPLGSPGEFGVGRLPEPPELLAAVEDVLAGGGALDGLRVLISAGGTREPIDAVRFIGNRSSGRMGFALAEAAKRRGANVTVVAANVSLPRAPGIEYVDVTTAAQLADACSERFDACDVLIMAAAVADYRPEEAHGGKLKKDQTGAELNLRLVRTTDVLSSLADRRRPGQLLVGFAAEHGDGALAYGRSKLERKKLDAVVVNDVSGAGIGFDAADNEVWIVTADGEHHVPKTSKDAVAAAILDSVLSRSSSNDTKVR</sequence>
<feature type="binding site" evidence="3">
    <location>
        <position position="350"/>
    </location>
    <ligand>
        <name>CTP</name>
        <dbReference type="ChEBI" id="CHEBI:37563"/>
    </ligand>
</feature>
<evidence type="ECO:0000256" key="4">
    <source>
        <dbReference type="RuleBase" id="RU364078"/>
    </source>
</evidence>
<dbReference type="InterPro" id="IPR036551">
    <property type="entry name" value="Flavin_trans-like"/>
</dbReference>
<evidence type="ECO:0000313" key="7">
    <source>
        <dbReference type="EMBL" id="RKQ87516.1"/>
    </source>
</evidence>
<comment type="caution">
    <text evidence="7">The sequence shown here is derived from an EMBL/GenBank/DDBJ whole genome shotgun (WGS) entry which is preliminary data.</text>
</comment>
<dbReference type="InterPro" id="IPR007085">
    <property type="entry name" value="DNA/pantothenate-metab_flavo_C"/>
</dbReference>
<keyword evidence="8" id="KW-1185">Reference proteome</keyword>
<dbReference type="Pfam" id="PF04127">
    <property type="entry name" value="DFP"/>
    <property type="match status" value="1"/>
</dbReference>
<comment type="similarity">
    <text evidence="3 4">In the N-terminal section; belongs to the HFCD (homo-oligomeric flavin containing Cys decarboxylase) superfamily.</text>
</comment>
<dbReference type="AlphaFoldDB" id="A0A660L0X9"/>
<comment type="function">
    <text evidence="4">Catalyzes two steps in the biosynthesis of coenzyme A. In the first step cysteine is conjugated to 4'-phosphopantothenate to form 4-phosphopantothenoylcysteine, in the latter compound is decarboxylated to form 4'-phosphopantotheine.</text>
</comment>
<comment type="catalytic activity">
    <reaction evidence="3 4">
        <text>(R)-4'-phosphopantothenate + L-cysteine + CTP = N-[(R)-4-phosphopantothenoyl]-L-cysteine + CMP + diphosphate + H(+)</text>
        <dbReference type="Rhea" id="RHEA:19397"/>
        <dbReference type="ChEBI" id="CHEBI:10986"/>
        <dbReference type="ChEBI" id="CHEBI:15378"/>
        <dbReference type="ChEBI" id="CHEBI:33019"/>
        <dbReference type="ChEBI" id="CHEBI:35235"/>
        <dbReference type="ChEBI" id="CHEBI:37563"/>
        <dbReference type="ChEBI" id="CHEBI:59458"/>
        <dbReference type="ChEBI" id="CHEBI:60377"/>
        <dbReference type="EC" id="6.3.2.5"/>
    </reaction>
</comment>
<dbReference type="GO" id="GO:0071513">
    <property type="term" value="C:phosphopantothenoylcysteine decarboxylase complex"/>
    <property type="evidence" value="ECO:0007669"/>
    <property type="project" value="TreeGrafter"/>
</dbReference>
<dbReference type="Pfam" id="PF02441">
    <property type="entry name" value="Flavoprotein"/>
    <property type="match status" value="1"/>
</dbReference>
<dbReference type="OrthoDB" id="9802554at2"/>
<comment type="pathway">
    <text evidence="3 4">Cofactor biosynthesis; coenzyme A biosynthesis; CoA from (R)-pantothenate: step 2/5.</text>
</comment>
<keyword evidence="1 3" id="KW-0210">Decarboxylase</keyword>
<dbReference type="GO" id="GO:0015937">
    <property type="term" value="P:coenzyme A biosynthetic process"/>
    <property type="evidence" value="ECO:0007669"/>
    <property type="project" value="UniProtKB-UniRule"/>
</dbReference>
<feature type="region of interest" description="Phosphopantothenate--cysteine ligase" evidence="3">
    <location>
        <begin position="200"/>
        <end position="417"/>
    </location>
</feature>
<evidence type="ECO:0000256" key="3">
    <source>
        <dbReference type="HAMAP-Rule" id="MF_02225"/>
    </source>
</evidence>
<keyword evidence="3 4" id="KW-0288">FMN</keyword>
<comment type="similarity">
    <text evidence="3 4">In the C-terminal section; belongs to the PPC synthetase family.</text>
</comment>
<comment type="catalytic activity">
    <reaction evidence="3 4">
        <text>N-[(R)-4-phosphopantothenoyl]-L-cysteine + H(+) = (R)-4'-phosphopantetheine + CO2</text>
        <dbReference type="Rhea" id="RHEA:16793"/>
        <dbReference type="ChEBI" id="CHEBI:15378"/>
        <dbReference type="ChEBI" id="CHEBI:16526"/>
        <dbReference type="ChEBI" id="CHEBI:59458"/>
        <dbReference type="ChEBI" id="CHEBI:61723"/>
        <dbReference type="EC" id="4.1.1.36"/>
    </reaction>
</comment>
<feature type="binding site" evidence="3">
    <location>
        <position position="335"/>
    </location>
    <ligand>
        <name>CTP</name>
        <dbReference type="ChEBI" id="CHEBI:37563"/>
    </ligand>
</feature>
<evidence type="ECO:0000259" key="6">
    <source>
        <dbReference type="Pfam" id="PF04127"/>
    </source>
</evidence>
<comment type="cofactor">
    <cofactor evidence="3">
        <name>FMN</name>
        <dbReference type="ChEBI" id="CHEBI:58210"/>
    </cofactor>
    <text evidence="3">Binds 1 FMN per subunit.</text>
</comment>
<dbReference type="GO" id="GO:0004633">
    <property type="term" value="F:phosphopantothenoylcysteine decarboxylase activity"/>
    <property type="evidence" value="ECO:0007669"/>
    <property type="project" value="UniProtKB-UniRule"/>
</dbReference>
<evidence type="ECO:0000256" key="2">
    <source>
        <dbReference type="ARBA" id="ARBA00023239"/>
    </source>
</evidence>
<evidence type="ECO:0000259" key="5">
    <source>
        <dbReference type="Pfam" id="PF02441"/>
    </source>
</evidence>
<dbReference type="PANTHER" id="PTHR14359:SF6">
    <property type="entry name" value="PHOSPHOPANTOTHENOYLCYSTEINE DECARBOXYLASE"/>
    <property type="match status" value="1"/>
</dbReference>
<feature type="region of interest" description="Phosphopantothenoylcysteine decarboxylase" evidence="3">
    <location>
        <begin position="1"/>
        <end position="199"/>
    </location>
</feature>
<keyword evidence="3 4" id="KW-0285">Flavoprotein</keyword>
<dbReference type="InterPro" id="IPR003382">
    <property type="entry name" value="Flavoprotein"/>
</dbReference>
<dbReference type="EC" id="4.1.1.36" evidence="3"/>
<dbReference type="GO" id="GO:0015941">
    <property type="term" value="P:pantothenate catabolic process"/>
    <property type="evidence" value="ECO:0007669"/>
    <property type="project" value="InterPro"/>
</dbReference>
<feature type="domain" description="Flavoprotein" evidence="5">
    <location>
        <begin position="3"/>
        <end position="187"/>
    </location>
</feature>
<dbReference type="RefSeq" id="WP_121256151.1">
    <property type="nucleotide sequence ID" value="NZ_RBIL01000002.1"/>
</dbReference>
<name>A0A660L0X9_9ACTN</name>
<proteinExistence type="inferred from homology"/>
<dbReference type="Gene3D" id="3.40.50.10300">
    <property type="entry name" value="CoaB-like"/>
    <property type="match status" value="1"/>
</dbReference>
<feature type="binding site" evidence="3">
    <location>
        <position position="298"/>
    </location>
    <ligand>
        <name>CTP</name>
        <dbReference type="ChEBI" id="CHEBI:37563"/>
    </ligand>
</feature>
<keyword evidence="2 3" id="KW-0456">Lyase</keyword>
<comment type="pathway">
    <text evidence="3 4">Cofactor biosynthesis; coenzyme A biosynthesis; CoA from (R)-pantothenate: step 3/5.</text>
</comment>
<dbReference type="EC" id="6.3.2.5" evidence="3"/>